<dbReference type="Pfam" id="PF13174">
    <property type="entry name" value="TPR_6"/>
    <property type="match status" value="2"/>
</dbReference>
<dbReference type="Proteomes" id="UP000229278">
    <property type="component" value="Unassembled WGS sequence"/>
</dbReference>
<dbReference type="SUPFAM" id="SSF48452">
    <property type="entry name" value="TPR-like"/>
    <property type="match status" value="1"/>
</dbReference>
<comment type="caution">
    <text evidence="1">The sequence shown here is derived from an EMBL/GenBank/DDBJ whole genome shotgun (WGS) entry which is preliminary data.</text>
</comment>
<dbReference type="EMBL" id="PDTV01000007">
    <property type="protein sequence ID" value="PIE83117.1"/>
    <property type="molecule type" value="Genomic_DNA"/>
</dbReference>
<proteinExistence type="predicted"/>
<evidence type="ECO:0000313" key="2">
    <source>
        <dbReference type="Proteomes" id="UP000229278"/>
    </source>
</evidence>
<gene>
    <name evidence="1" type="ORF">CSA09_03365</name>
</gene>
<accession>A0A2G6PEX9</accession>
<evidence type="ECO:0000313" key="1">
    <source>
        <dbReference type="EMBL" id="PIE83117.1"/>
    </source>
</evidence>
<sequence length="105" mass="12222">MERSRDVSMQQAPNEFREGRYAQAIAGLEQFLTDYPDSDQADNVQYWLGKPYCPGGDNEAAKKVFIRLGMRYSKGKRMPDTLLRLGYIYEKQDKLKRAKEILQKP</sequence>
<dbReference type="InterPro" id="IPR011990">
    <property type="entry name" value="TPR-like_helical_dom_sf"/>
</dbReference>
<dbReference type="InterPro" id="IPR019734">
    <property type="entry name" value="TPR_rpt"/>
</dbReference>
<organism evidence="1 2">
    <name type="scientific">Candidatus Contendibacter odensensis</name>
    <dbReference type="NCBI Taxonomy" id="1400860"/>
    <lineage>
        <taxon>Bacteria</taxon>
        <taxon>Pseudomonadati</taxon>
        <taxon>Pseudomonadota</taxon>
        <taxon>Gammaproteobacteria</taxon>
        <taxon>Candidatus Competibacteraceae</taxon>
        <taxon>Candidatus Contendibacter</taxon>
    </lineage>
</organism>
<dbReference type="AlphaFoldDB" id="A0A2G6PEX9"/>
<dbReference type="Gene3D" id="1.25.40.10">
    <property type="entry name" value="Tetratricopeptide repeat domain"/>
    <property type="match status" value="1"/>
</dbReference>
<name>A0A2G6PEX9_9GAMM</name>
<reference evidence="1 2" key="1">
    <citation type="submission" date="2017-10" db="EMBL/GenBank/DDBJ databases">
        <title>Novel microbial diversity and functional potential in the marine mammal oral microbiome.</title>
        <authorList>
            <person name="Dudek N.K."/>
            <person name="Sun C.L."/>
            <person name="Burstein D."/>
            <person name="Kantor R.S."/>
            <person name="Aliaga Goltsman D.S."/>
            <person name="Bik E.M."/>
            <person name="Thomas B.C."/>
            <person name="Banfield J.F."/>
            <person name="Relman D.A."/>
        </authorList>
    </citation>
    <scope>NUCLEOTIDE SEQUENCE [LARGE SCALE GENOMIC DNA]</scope>
    <source>
        <strain evidence="1">DOLJORAL78_50_517</strain>
    </source>
</reference>
<evidence type="ECO:0008006" key="3">
    <source>
        <dbReference type="Google" id="ProtNLM"/>
    </source>
</evidence>
<protein>
    <recommendedName>
        <fullName evidence="3">Tol-pal system protein YbgF</fullName>
    </recommendedName>
</protein>